<evidence type="ECO:0000259" key="11">
    <source>
        <dbReference type="PROSITE" id="PS50893"/>
    </source>
</evidence>
<comment type="catalytic activity">
    <reaction evidence="7">
        <text>a quaternary ammonium(out) + ATP + H2O = a quaternary ammonium(in) + ADP + phosphate + H(+)</text>
        <dbReference type="Rhea" id="RHEA:11036"/>
        <dbReference type="ChEBI" id="CHEBI:15377"/>
        <dbReference type="ChEBI" id="CHEBI:15378"/>
        <dbReference type="ChEBI" id="CHEBI:30616"/>
        <dbReference type="ChEBI" id="CHEBI:35267"/>
        <dbReference type="ChEBI" id="CHEBI:43474"/>
        <dbReference type="ChEBI" id="CHEBI:456216"/>
        <dbReference type="EC" id="7.6.2.9"/>
    </reaction>
</comment>
<evidence type="ECO:0000313" key="14">
    <source>
        <dbReference type="Proteomes" id="UP000293142"/>
    </source>
</evidence>
<reference evidence="13 14" key="1">
    <citation type="submission" date="2019-02" db="EMBL/GenBank/DDBJ databases">
        <title>Paenibacillus sp. nov., isolated from surface-sterilized tissue of Thalictrum simplex L.</title>
        <authorList>
            <person name="Tuo L."/>
        </authorList>
    </citation>
    <scope>NUCLEOTIDE SEQUENCE [LARGE SCALE GENOMIC DNA]</scope>
    <source>
        <strain evidence="13 14">N2SHLJ1</strain>
    </source>
</reference>
<dbReference type="NCBIfam" id="TIGR01186">
    <property type="entry name" value="proV"/>
    <property type="match status" value="1"/>
</dbReference>
<dbReference type="GO" id="GO:0015418">
    <property type="term" value="F:ABC-type quaternary ammonium compound transporting activity"/>
    <property type="evidence" value="ECO:0007669"/>
    <property type="project" value="UniProtKB-EC"/>
</dbReference>
<keyword evidence="5 10" id="KW-0067">ATP-binding</keyword>
<dbReference type="SUPFAM" id="SSF54631">
    <property type="entry name" value="CBS-domain pair"/>
    <property type="match status" value="1"/>
</dbReference>
<dbReference type="PANTHER" id="PTHR43117">
    <property type="entry name" value="OSMOPROTECTANT IMPORT ATP-BINDING PROTEIN OSMV"/>
    <property type="match status" value="1"/>
</dbReference>
<feature type="domain" description="ABC transporter" evidence="11">
    <location>
        <begin position="2"/>
        <end position="236"/>
    </location>
</feature>
<evidence type="ECO:0000256" key="10">
    <source>
        <dbReference type="RuleBase" id="RU369116"/>
    </source>
</evidence>
<dbReference type="SUPFAM" id="SSF52540">
    <property type="entry name" value="P-loop containing nucleoside triphosphate hydrolases"/>
    <property type="match status" value="1"/>
</dbReference>
<accession>A0A4Q9DYN8</accession>
<dbReference type="GO" id="GO:0031460">
    <property type="term" value="P:glycine betaine transport"/>
    <property type="evidence" value="ECO:0007669"/>
    <property type="project" value="InterPro"/>
</dbReference>
<name>A0A4Q9DYN8_9BACL</name>
<dbReference type="GO" id="GO:0005524">
    <property type="term" value="F:ATP binding"/>
    <property type="evidence" value="ECO:0007669"/>
    <property type="project" value="UniProtKB-UniRule"/>
</dbReference>
<evidence type="ECO:0000256" key="8">
    <source>
        <dbReference type="ARBA" id="ARBA00063934"/>
    </source>
</evidence>
<dbReference type="OrthoDB" id="9802264at2"/>
<dbReference type="CDD" id="cd03295">
    <property type="entry name" value="ABC_OpuCA_Osmoprotection"/>
    <property type="match status" value="1"/>
</dbReference>
<dbReference type="InterPro" id="IPR005892">
    <property type="entry name" value="Gly-betaine_transp_ATP-bd"/>
</dbReference>
<evidence type="ECO:0000256" key="5">
    <source>
        <dbReference type="ARBA" id="ARBA00022840"/>
    </source>
</evidence>
<feature type="domain" description="CBS" evidence="12">
    <location>
        <begin position="322"/>
        <end position="376"/>
    </location>
</feature>
<dbReference type="CDD" id="cd02205">
    <property type="entry name" value="CBS_pair_SF"/>
    <property type="match status" value="1"/>
</dbReference>
<dbReference type="GO" id="GO:0006865">
    <property type="term" value="P:amino acid transport"/>
    <property type="evidence" value="ECO:0007669"/>
    <property type="project" value="UniProtKB-UniRule"/>
</dbReference>
<comment type="subcellular location">
    <subcellularLocation>
        <location evidence="10">Cell inner membrane</location>
        <topology evidence="10">Peripheral membrane protein</topology>
    </subcellularLocation>
</comment>
<evidence type="ECO:0000256" key="7">
    <source>
        <dbReference type="ARBA" id="ARBA00052482"/>
    </source>
</evidence>
<comment type="caution">
    <text evidence="13">The sequence shown here is derived from an EMBL/GenBank/DDBJ whole genome shotgun (WGS) entry which is preliminary data.</text>
</comment>
<dbReference type="EMBL" id="SIRE01000003">
    <property type="protein sequence ID" value="TBL80998.1"/>
    <property type="molecule type" value="Genomic_DNA"/>
</dbReference>
<keyword evidence="4 10" id="KW-0547">Nucleotide-binding</keyword>
<evidence type="ECO:0000256" key="2">
    <source>
        <dbReference type="ARBA" id="ARBA00022448"/>
    </source>
</evidence>
<keyword evidence="10" id="KW-0997">Cell inner membrane</keyword>
<evidence type="ECO:0000256" key="6">
    <source>
        <dbReference type="ARBA" id="ARBA00023122"/>
    </source>
</evidence>
<dbReference type="InterPro" id="IPR027417">
    <property type="entry name" value="P-loop_NTPase"/>
</dbReference>
<dbReference type="Pfam" id="PF00005">
    <property type="entry name" value="ABC_tran"/>
    <property type="match status" value="1"/>
</dbReference>
<dbReference type="RefSeq" id="WP_131011712.1">
    <property type="nucleotide sequence ID" value="NZ_SIRE01000003.1"/>
</dbReference>
<dbReference type="EC" id="7.6.2.9" evidence="10"/>
<dbReference type="SMART" id="SM00382">
    <property type="entry name" value="AAA"/>
    <property type="match status" value="1"/>
</dbReference>
<dbReference type="Gene3D" id="3.10.580.10">
    <property type="entry name" value="CBS-domain"/>
    <property type="match status" value="1"/>
</dbReference>
<dbReference type="GO" id="GO:0005886">
    <property type="term" value="C:plasma membrane"/>
    <property type="evidence" value="ECO:0007669"/>
    <property type="project" value="UniProtKB-SubCell"/>
</dbReference>
<dbReference type="Pfam" id="PF00571">
    <property type="entry name" value="CBS"/>
    <property type="match status" value="1"/>
</dbReference>
<evidence type="ECO:0000256" key="3">
    <source>
        <dbReference type="ARBA" id="ARBA00022737"/>
    </source>
</evidence>
<sequence>MIRFDNINKGYGAVQVLSELNMQIGKGELVALIGPSGCGKTTTLRMINRLIEPSSGTIRIDGQEISKMNPVELRRGIGYVIQQIGLLPHLTIGKNIGLVPKLKGWKEQQYSDRIDELMHMVGLDPKVFRNRYPSELSGGQQQRIGVIRALAAEPPVILMDEPFSALDPISREQLQEELVKLQKEIHKTIVFVTHDIDEALKIADRIAIMNGGQLVQYDSPKAILQNPANAFVRGFIGEKRLGAGAQAPGLGGLSQVVETIMIRPVVRLYAEHRIADALTVARGSAEDTYLVYDGDQTVTGVISLAELERNAHRGGETVRHILQPSEFCVEADSNWREASAKLLDSNASGLPVMKQGKVVGLVTPGSILRELVKMNA</sequence>
<dbReference type="FunFam" id="3.40.50.300:FF:000425">
    <property type="entry name" value="Probable ABC transporter, ATP-binding subunit"/>
    <property type="match status" value="1"/>
</dbReference>
<keyword evidence="10" id="KW-0472">Membrane</keyword>
<keyword evidence="2 10" id="KW-0813">Transport</keyword>
<keyword evidence="10" id="KW-1003">Cell membrane</keyword>
<dbReference type="AlphaFoldDB" id="A0A4Q9DYN8"/>
<proteinExistence type="inferred from homology"/>
<gene>
    <name evidence="13" type="ORF">EYB31_02555</name>
</gene>
<dbReference type="InterPro" id="IPR017871">
    <property type="entry name" value="ABC_transporter-like_CS"/>
</dbReference>
<dbReference type="Proteomes" id="UP000293142">
    <property type="component" value="Unassembled WGS sequence"/>
</dbReference>
<comment type="subunit">
    <text evidence="8">The complex is composed of two ATP-binding proteins (OpuCA), two transmembrane proteins (OpuCB and OpuCD) and a solute-binding protein (OpuCC).</text>
</comment>
<keyword evidence="14" id="KW-1185">Reference proteome</keyword>
<dbReference type="Gene3D" id="3.40.50.300">
    <property type="entry name" value="P-loop containing nucleotide triphosphate hydrolases"/>
    <property type="match status" value="1"/>
</dbReference>
<organism evidence="13 14">
    <name type="scientific">Paenibacillus thalictri</name>
    <dbReference type="NCBI Taxonomy" id="2527873"/>
    <lineage>
        <taxon>Bacteria</taxon>
        <taxon>Bacillati</taxon>
        <taxon>Bacillota</taxon>
        <taxon>Bacilli</taxon>
        <taxon>Bacillales</taxon>
        <taxon>Paenibacillaceae</taxon>
        <taxon>Paenibacillus</taxon>
    </lineage>
</organism>
<dbReference type="GO" id="GO:0016887">
    <property type="term" value="F:ATP hydrolysis activity"/>
    <property type="evidence" value="ECO:0007669"/>
    <property type="project" value="UniProtKB-UniRule"/>
</dbReference>
<dbReference type="InterPro" id="IPR003593">
    <property type="entry name" value="AAA+_ATPase"/>
</dbReference>
<protein>
    <recommendedName>
        <fullName evidence="10">Quaternary amine transport ATP-binding protein</fullName>
        <ecNumber evidence="10">7.6.2.9</ecNumber>
    </recommendedName>
</protein>
<dbReference type="InterPro" id="IPR046342">
    <property type="entry name" value="CBS_dom_sf"/>
</dbReference>
<dbReference type="InterPro" id="IPR003439">
    <property type="entry name" value="ABC_transporter-like_ATP-bd"/>
</dbReference>
<dbReference type="InterPro" id="IPR000644">
    <property type="entry name" value="CBS_dom"/>
</dbReference>
<dbReference type="PROSITE" id="PS50893">
    <property type="entry name" value="ABC_TRANSPORTER_2"/>
    <property type="match status" value="1"/>
</dbReference>
<comment type="subunit">
    <text evidence="10">The complex is probably composed of two ATP-binding proteins, two transmembrane proteins and a solute-binding protein.</text>
</comment>
<evidence type="ECO:0000256" key="4">
    <source>
        <dbReference type="ARBA" id="ARBA00022741"/>
    </source>
</evidence>
<evidence type="ECO:0000256" key="9">
    <source>
        <dbReference type="PROSITE-ProRule" id="PRU00703"/>
    </source>
</evidence>
<evidence type="ECO:0000313" key="13">
    <source>
        <dbReference type="EMBL" id="TBL80998.1"/>
    </source>
</evidence>
<dbReference type="PROSITE" id="PS00211">
    <property type="entry name" value="ABC_TRANSPORTER_1"/>
    <property type="match status" value="1"/>
</dbReference>
<evidence type="ECO:0000256" key="1">
    <source>
        <dbReference type="ARBA" id="ARBA00005417"/>
    </source>
</evidence>
<dbReference type="PROSITE" id="PS51371">
    <property type="entry name" value="CBS"/>
    <property type="match status" value="1"/>
</dbReference>
<evidence type="ECO:0000259" key="12">
    <source>
        <dbReference type="PROSITE" id="PS51371"/>
    </source>
</evidence>
<comment type="similarity">
    <text evidence="1 10">Belongs to the ABC transporter superfamily.</text>
</comment>
<keyword evidence="3" id="KW-0677">Repeat</keyword>
<keyword evidence="6 9" id="KW-0129">CBS domain</keyword>
<dbReference type="PANTHER" id="PTHR43117:SF4">
    <property type="entry name" value="OSMOPROTECTANT IMPORT ATP-BINDING PROTEIN OSMV"/>
    <property type="match status" value="1"/>
</dbReference>